<evidence type="ECO:0000256" key="6">
    <source>
        <dbReference type="RuleBase" id="RU003355"/>
    </source>
</evidence>
<comment type="similarity">
    <text evidence="1 5 6">Belongs to the peptidase S8 family.</text>
</comment>
<evidence type="ECO:0000259" key="9">
    <source>
        <dbReference type="Pfam" id="PF00082"/>
    </source>
</evidence>
<dbReference type="FunFam" id="3.40.50.200:FF:000007">
    <property type="entry name" value="Subtilisin-like serine protease"/>
    <property type="match status" value="1"/>
</dbReference>
<keyword evidence="12" id="KW-1185">Reference proteome</keyword>
<evidence type="ECO:0000256" key="1">
    <source>
        <dbReference type="ARBA" id="ARBA00011073"/>
    </source>
</evidence>
<organism evidence="11 12">
    <name type="scientific">Linnemannia gamsii</name>
    <dbReference type="NCBI Taxonomy" id="64522"/>
    <lineage>
        <taxon>Eukaryota</taxon>
        <taxon>Fungi</taxon>
        <taxon>Fungi incertae sedis</taxon>
        <taxon>Mucoromycota</taxon>
        <taxon>Mortierellomycotina</taxon>
        <taxon>Mortierellomycetes</taxon>
        <taxon>Mortierellales</taxon>
        <taxon>Mortierellaceae</taxon>
        <taxon>Linnemannia</taxon>
    </lineage>
</organism>
<dbReference type="InterPro" id="IPR050131">
    <property type="entry name" value="Peptidase_S8_subtilisin-like"/>
</dbReference>
<dbReference type="PROSITE" id="PS00138">
    <property type="entry name" value="SUBTILASE_SER"/>
    <property type="match status" value="1"/>
</dbReference>
<dbReference type="InterPro" id="IPR015500">
    <property type="entry name" value="Peptidase_S8_subtilisin-rel"/>
</dbReference>
<feature type="domain" description="Inhibitor I9" evidence="10">
    <location>
        <begin position="127"/>
        <end position="224"/>
    </location>
</feature>
<dbReference type="GO" id="GO:0004252">
    <property type="term" value="F:serine-type endopeptidase activity"/>
    <property type="evidence" value="ECO:0007669"/>
    <property type="project" value="UniProtKB-UniRule"/>
</dbReference>
<dbReference type="Proteomes" id="UP000823405">
    <property type="component" value="Unassembled WGS sequence"/>
</dbReference>
<dbReference type="PROSITE" id="PS51892">
    <property type="entry name" value="SUBTILASE"/>
    <property type="match status" value="1"/>
</dbReference>
<dbReference type="InterPro" id="IPR036852">
    <property type="entry name" value="Peptidase_S8/S53_dom_sf"/>
</dbReference>
<keyword evidence="3 5" id="KW-0378">Hydrolase</keyword>
<feature type="compositionally biased region" description="Polar residues" evidence="7">
    <location>
        <begin position="105"/>
        <end position="116"/>
    </location>
</feature>
<dbReference type="PRINTS" id="PR00723">
    <property type="entry name" value="SUBTILISIN"/>
</dbReference>
<feature type="domain" description="Peptidase S8/S53" evidence="9">
    <location>
        <begin position="325"/>
        <end position="555"/>
    </location>
</feature>
<accession>A0A9P6RJP7</accession>
<feature type="compositionally biased region" description="Basic and acidic residues" evidence="7">
    <location>
        <begin position="149"/>
        <end position="169"/>
    </location>
</feature>
<feature type="active site" description="Charge relay system" evidence="5">
    <location>
        <position position="333"/>
    </location>
</feature>
<feature type="region of interest" description="Disordered" evidence="7">
    <location>
        <begin position="90"/>
        <end position="122"/>
    </location>
</feature>
<feature type="region of interest" description="Disordered" evidence="7">
    <location>
        <begin position="38"/>
        <end position="71"/>
    </location>
</feature>
<evidence type="ECO:0000313" key="12">
    <source>
        <dbReference type="Proteomes" id="UP000823405"/>
    </source>
</evidence>
<dbReference type="CDD" id="cd04077">
    <property type="entry name" value="Peptidases_S8_PCSK9_ProteinaseK_like"/>
    <property type="match status" value="1"/>
</dbReference>
<name>A0A9P6RJP7_9FUNG</name>
<keyword evidence="2 5" id="KW-0645">Protease</keyword>
<dbReference type="InterPro" id="IPR022398">
    <property type="entry name" value="Peptidase_S8_His-AS"/>
</dbReference>
<feature type="region of interest" description="Disordered" evidence="7">
    <location>
        <begin position="149"/>
        <end position="176"/>
    </location>
</feature>
<evidence type="ECO:0000256" key="8">
    <source>
        <dbReference type="SAM" id="SignalP"/>
    </source>
</evidence>
<evidence type="ECO:0000313" key="11">
    <source>
        <dbReference type="EMBL" id="KAG0319292.1"/>
    </source>
</evidence>
<evidence type="ECO:0000256" key="5">
    <source>
        <dbReference type="PROSITE-ProRule" id="PRU01240"/>
    </source>
</evidence>
<feature type="compositionally biased region" description="Low complexity" evidence="7">
    <location>
        <begin position="38"/>
        <end position="50"/>
    </location>
</feature>
<feature type="chain" id="PRO_5040448627" description="Subtilisin-like protein" evidence="8">
    <location>
        <begin position="20"/>
        <end position="637"/>
    </location>
</feature>
<dbReference type="GO" id="GO:0006508">
    <property type="term" value="P:proteolysis"/>
    <property type="evidence" value="ECO:0007669"/>
    <property type="project" value="UniProtKB-KW"/>
</dbReference>
<feature type="active site" description="Charge relay system" evidence="5">
    <location>
        <position position="522"/>
    </location>
</feature>
<dbReference type="InterPro" id="IPR023827">
    <property type="entry name" value="Peptidase_S8_Asp-AS"/>
</dbReference>
<proteinExistence type="inferred from homology"/>
<dbReference type="OrthoDB" id="206201at2759"/>
<reference evidence="11" key="1">
    <citation type="journal article" date="2020" name="Fungal Divers.">
        <title>Resolving the Mortierellaceae phylogeny through synthesis of multi-gene phylogenetics and phylogenomics.</title>
        <authorList>
            <person name="Vandepol N."/>
            <person name="Liber J."/>
            <person name="Desiro A."/>
            <person name="Na H."/>
            <person name="Kennedy M."/>
            <person name="Barry K."/>
            <person name="Grigoriev I.V."/>
            <person name="Miller A.N."/>
            <person name="O'Donnell K."/>
            <person name="Stajich J.E."/>
            <person name="Bonito G."/>
        </authorList>
    </citation>
    <scope>NUCLEOTIDE SEQUENCE</scope>
    <source>
        <strain evidence="11">NVP60</strain>
    </source>
</reference>
<evidence type="ECO:0008006" key="13">
    <source>
        <dbReference type="Google" id="ProtNLM"/>
    </source>
</evidence>
<dbReference type="Pfam" id="PF05922">
    <property type="entry name" value="Inhibitor_I9"/>
    <property type="match status" value="1"/>
</dbReference>
<dbReference type="SUPFAM" id="SSF54897">
    <property type="entry name" value="Protease propeptides/inhibitors"/>
    <property type="match status" value="1"/>
</dbReference>
<protein>
    <recommendedName>
        <fullName evidence="13">Subtilisin-like protein</fullName>
    </recommendedName>
</protein>
<sequence length="637" mass="69084">MKPQLILLLSLAVASMVLAAESPAGGNAQQVLAIPSDQEAAAAEQSSTATKNNDANIKGNQQEQAEDADPSQSYVFDISKKGTRGYDIDGRQEVVNIGPGLRTTADGQTLSRSGPRSRQRGAVLPHKYIVKLKNGADFSSLNIRSKIEEHNRLSRLPPKGEETEQRQDGESGQQKIQEEEYVANQVDHEYDFGTWKGYAGQFSAEFLKELESHDEVDYVEEDTLMWAWGYEPKSQARDGDEAVMEEIAADHEDALDQVIDAAFGDQVVPSCTNETSSFEADAIINGRGVRLNYFSLKAPSWGLSRISQRRRDIQKDYSYMSTAGADVDVYIIDSGVYEGHADFGGRATTIANFVNSEPQDDTCGHGTHVAGIVAGHRYGVAKRARVNAVKVLDSEGQGSTSQVLAGINFVIRHAINNPNPKKVINMSLGGEFSRPVNDAVRLAVTRHGLPFFVAAGNSGDDACQYSPAGVEEAFAVGGSDRWDKIGWYSCTGSCVKIFAPGSGIPSDWIHSRTSAHILDGTSMATPHVTGVAALFLGAGNNYNNARELYADILQHATPDVITGVKEGDWKTPHSLLYNKLEDIGEGYTISPQDDMPVEGTSDETKDVEAEASKKRAKGGADKKEDKKKKKGDNQGRY</sequence>
<feature type="compositionally biased region" description="Basic and acidic residues" evidence="7">
    <location>
        <begin position="602"/>
        <end position="624"/>
    </location>
</feature>
<dbReference type="InterPro" id="IPR037045">
    <property type="entry name" value="S8pro/Inhibitor_I9_sf"/>
</dbReference>
<dbReference type="AlphaFoldDB" id="A0A9P6RJP7"/>
<gene>
    <name evidence="11" type="ORF">BGZ97_002464</name>
</gene>
<dbReference type="Pfam" id="PF00082">
    <property type="entry name" value="Peptidase_S8"/>
    <property type="match status" value="1"/>
</dbReference>
<dbReference type="Gene3D" id="3.30.70.80">
    <property type="entry name" value="Peptidase S8 propeptide/proteinase inhibitor I9"/>
    <property type="match status" value="1"/>
</dbReference>
<evidence type="ECO:0000256" key="2">
    <source>
        <dbReference type="ARBA" id="ARBA00022670"/>
    </source>
</evidence>
<keyword evidence="8" id="KW-0732">Signal</keyword>
<dbReference type="InterPro" id="IPR023828">
    <property type="entry name" value="Peptidase_S8_Ser-AS"/>
</dbReference>
<dbReference type="SUPFAM" id="SSF52743">
    <property type="entry name" value="Subtilisin-like"/>
    <property type="match status" value="1"/>
</dbReference>
<keyword evidence="4 5" id="KW-0720">Serine protease</keyword>
<feature type="compositionally biased region" description="Polar residues" evidence="7">
    <location>
        <begin position="51"/>
        <end position="63"/>
    </location>
</feature>
<evidence type="ECO:0000259" key="10">
    <source>
        <dbReference type="Pfam" id="PF05922"/>
    </source>
</evidence>
<dbReference type="InterPro" id="IPR034193">
    <property type="entry name" value="PCSK9_ProteinaseK-like"/>
</dbReference>
<evidence type="ECO:0000256" key="4">
    <source>
        <dbReference type="ARBA" id="ARBA00022825"/>
    </source>
</evidence>
<dbReference type="GO" id="GO:0005615">
    <property type="term" value="C:extracellular space"/>
    <property type="evidence" value="ECO:0007669"/>
    <property type="project" value="TreeGrafter"/>
</dbReference>
<feature type="active site" description="Charge relay system" evidence="5">
    <location>
        <position position="365"/>
    </location>
</feature>
<feature type="region of interest" description="Disordered" evidence="7">
    <location>
        <begin position="587"/>
        <end position="637"/>
    </location>
</feature>
<dbReference type="PROSITE" id="PS00137">
    <property type="entry name" value="SUBTILASE_HIS"/>
    <property type="match status" value="1"/>
</dbReference>
<dbReference type="Gene3D" id="3.40.50.200">
    <property type="entry name" value="Peptidase S8/S53 domain"/>
    <property type="match status" value="1"/>
</dbReference>
<evidence type="ECO:0000256" key="3">
    <source>
        <dbReference type="ARBA" id="ARBA00022801"/>
    </source>
</evidence>
<dbReference type="InterPro" id="IPR000209">
    <property type="entry name" value="Peptidase_S8/S53_dom"/>
</dbReference>
<dbReference type="InterPro" id="IPR010259">
    <property type="entry name" value="S8pro/Inhibitor_I9"/>
</dbReference>
<dbReference type="PANTHER" id="PTHR43806:SF11">
    <property type="entry name" value="CEREVISIN-RELATED"/>
    <property type="match status" value="1"/>
</dbReference>
<dbReference type="PROSITE" id="PS00136">
    <property type="entry name" value="SUBTILASE_ASP"/>
    <property type="match status" value="1"/>
</dbReference>
<comment type="caution">
    <text evidence="11">The sequence shown here is derived from an EMBL/GenBank/DDBJ whole genome shotgun (WGS) entry which is preliminary data.</text>
</comment>
<feature type="signal peptide" evidence="8">
    <location>
        <begin position="1"/>
        <end position="19"/>
    </location>
</feature>
<evidence type="ECO:0000256" key="7">
    <source>
        <dbReference type="SAM" id="MobiDB-lite"/>
    </source>
</evidence>
<dbReference type="PANTHER" id="PTHR43806">
    <property type="entry name" value="PEPTIDASE S8"/>
    <property type="match status" value="1"/>
</dbReference>
<dbReference type="EMBL" id="JAAAIN010000154">
    <property type="protein sequence ID" value="KAG0319292.1"/>
    <property type="molecule type" value="Genomic_DNA"/>
</dbReference>